<protein>
    <submittedName>
        <fullName evidence="4">Flp pilus assembly protein TadG</fullName>
    </submittedName>
    <submittedName>
        <fullName evidence="3">TadE-like protein</fullName>
    </submittedName>
</protein>
<comment type="caution">
    <text evidence="3">The sequence shown here is derived from an EMBL/GenBank/DDBJ whole genome shotgun (WGS) entry which is preliminary data.</text>
</comment>
<evidence type="ECO:0000313" key="6">
    <source>
        <dbReference type="Proteomes" id="UP000182800"/>
    </source>
</evidence>
<dbReference type="AlphaFoldDB" id="A0A0N8KF02"/>
<organism evidence="3 5">
    <name type="scientific">Saliniramus fredricksonii</name>
    <dbReference type="NCBI Taxonomy" id="1653334"/>
    <lineage>
        <taxon>Bacteria</taxon>
        <taxon>Pseudomonadati</taxon>
        <taxon>Pseudomonadota</taxon>
        <taxon>Alphaproteobacteria</taxon>
        <taxon>Hyphomicrobiales</taxon>
        <taxon>Salinarimonadaceae</taxon>
        <taxon>Saliniramus</taxon>
    </lineage>
</organism>
<dbReference type="STRING" id="1653334.GA0071312_3559"/>
<name>A0A0N8KF02_9HYPH</name>
<sequence>MTGFMKHAMMRLWTGGRFHPVLHYGLHLALAECRGTWRRARAFPLATAGVAAVEFAMILPVMLLLFLGMSEVTQGVNINRKVTILSRTIADITSRSSDGIDNAQMEEVFNAALSVMAPYDISRVTMRVSSVVIEDDNGSLVGRVCWSDGRDIGPRATGSSVDIPAGFAVPDSSFILAEVANVYTPMIGYAIIGDLELGETTPWPVRNVDEIERNNVSCL</sequence>
<evidence type="ECO:0000256" key="1">
    <source>
        <dbReference type="SAM" id="Phobius"/>
    </source>
</evidence>
<keyword evidence="1" id="KW-0472">Membrane</keyword>
<evidence type="ECO:0000313" key="3">
    <source>
        <dbReference type="EMBL" id="KPQ12770.1"/>
    </source>
</evidence>
<reference evidence="4 6" key="2">
    <citation type="submission" date="2016-08" db="EMBL/GenBank/DDBJ databases">
        <authorList>
            <person name="Varghese N."/>
            <person name="Submissions Spin"/>
        </authorList>
    </citation>
    <scope>NUCLEOTIDE SEQUENCE [LARGE SCALE GENOMIC DNA]</scope>
    <source>
        <strain evidence="4 6">HL-109</strain>
    </source>
</reference>
<reference evidence="3 5" key="1">
    <citation type="submission" date="2015-09" db="EMBL/GenBank/DDBJ databases">
        <title>Identification and resolution of microdiversity through metagenomic sequencing of parallel consortia.</title>
        <authorList>
            <person name="Nelson W.C."/>
            <person name="Romine M.F."/>
            <person name="Lindemann S.R."/>
        </authorList>
    </citation>
    <scope>NUCLEOTIDE SEQUENCE [LARGE SCALE GENOMIC DNA]</scope>
    <source>
        <strain evidence="3">HL-109</strain>
    </source>
</reference>
<dbReference type="Proteomes" id="UP000182800">
    <property type="component" value="Unassembled WGS sequence"/>
</dbReference>
<feature type="transmembrane region" description="Helical" evidence="1">
    <location>
        <begin position="42"/>
        <end position="69"/>
    </location>
</feature>
<evidence type="ECO:0000313" key="4">
    <source>
        <dbReference type="EMBL" id="SCC82553.1"/>
    </source>
</evidence>
<keyword evidence="6" id="KW-1185">Reference proteome</keyword>
<gene>
    <name evidence="4" type="ORF">GA0071312_3559</name>
    <name evidence="3" type="ORF">HLUCCO17_01350</name>
</gene>
<evidence type="ECO:0000313" key="5">
    <source>
        <dbReference type="Proteomes" id="UP000050497"/>
    </source>
</evidence>
<dbReference type="EMBL" id="FMBM01000003">
    <property type="protein sequence ID" value="SCC82553.1"/>
    <property type="molecule type" value="Genomic_DNA"/>
</dbReference>
<dbReference type="Pfam" id="PF07811">
    <property type="entry name" value="TadE"/>
    <property type="match status" value="1"/>
</dbReference>
<proteinExistence type="predicted"/>
<accession>A0A0N8KF02</accession>
<keyword evidence="1" id="KW-1133">Transmembrane helix</keyword>
<dbReference type="OrthoDB" id="7189296at2"/>
<dbReference type="EMBL" id="LJSX01000001">
    <property type="protein sequence ID" value="KPQ12770.1"/>
    <property type="molecule type" value="Genomic_DNA"/>
</dbReference>
<evidence type="ECO:0000259" key="2">
    <source>
        <dbReference type="Pfam" id="PF07811"/>
    </source>
</evidence>
<dbReference type="RefSeq" id="WP_131817862.1">
    <property type="nucleotide sequence ID" value="NZ_FMBM01000003.1"/>
</dbReference>
<dbReference type="InterPro" id="IPR012495">
    <property type="entry name" value="TadE-like_dom"/>
</dbReference>
<keyword evidence="1" id="KW-0812">Transmembrane</keyword>
<dbReference type="Proteomes" id="UP000050497">
    <property type="component" value="Unassembled WGS sequence"/>
</dbReference>
<feature type="domain" description="TadE-like" evidence="2">
    <location>
        <begin position="49"/>
        <end position="76"/>
    </location>
</feature>